<gene>
    <name evidence="1" type="ORF">BFJ63_vAg17914</name>
</gene>
<name>A0A4Q2V3N9_FUSOX</name>
<evidence type="ECO:0000313" key="2">
    <source>
        <dbReference type="Proteomes" id="UP000290540"/>
    </source>
</evidence>
<dbReference type="AlphaFoldDB" id="A0A4Q2V3N9"/>
<evidence type="ECO:0000313" key="1">
    <source>
        <dbReference type="EMBL" id="RYC79208.1"/>
    </source>
</evidence>
<dbReference type="EMBL" id="MQTW01000730">
    <property type="protein sequence ID" value="RYC79208.1"/>
    <property type="molecule type" value="Genomic_DNA"/>
</dbReference>
<reference evidence="1 2" key="1">
    <citation type="submission" date="2016-12" db="EMBL/GenBank/DDBJ databases">
        <title>Draft genome sequence of Fusarium oxysporum causing rot on Narcissus.</title>
        <authorList>
            <person name="Armitage A.D."/>
            <person name="Taylor A."/>
            <person name="Clarkson J.P."/>
            <person name="Harrison R.J."/>
            <person name="Jackson A.C."/>
        </authorList>
    </citation>
    <scope>NUCLEOTIDE SEQUENCE [LARGE SCALE GENOMIC DNA]</scope>
    <source>
        <strain evidence="1 2">N139</strain>
    </source>
</reference>
<dbReference type="Proteomes" id="UP000290540">
    <property type="component" value="Unassembled WGS sequence"/>
</dbReference>
<organism evidence="1 2">
    <name type="scientific">Fusarium oxysporum f. sp. narcissi</name>
    <dbReference type="NCBI Taxonomy" id="451672"/>
    <lineage>
        <taxon>Eukaryota</taxon>
        <taxon>Fungi</taxon>
        <taxon>Dikarya</taxon>
        <taxon>Ascomycota</taxon>
        <taxon>Pezizomycotina</taxon>
        <taxon>Sordariomycetes</taxon>
        <taxon>Hypocreomycetidae</taxon>
        <taxon>Hypocreales</taxon>
        <taxon>Nectriaceae</taxon>
        <taxon>Fusarium</taxon>
        <taxon>Fusarium oxysporum species complex</taxon>
    </lineage>
</organism>
<comment type="caution">
    <text evidence="1">The sequence shown here is derived from an EMBL/GenBank/DDBJ whole genome shotgun (WGS) entry which is preliminary data.</text>
</comment>
<sequence length="144" mass="16633">MPAKGTTIPISSPYFRSGVYYQRLFPTGPRSEYFEVNPEARPAELSDQEVAITDFFSNHSSIHQKEADLMEQPDQFTQLSPWLDRLGSATHLRDFANKKDFIRGLISLDLDLRPGSFEKSDDFIYLMVFKVLDYLVWEAQGLIY</sequence>
<protein>
    <submittedName>
        <fullName evidence="1">Uncharacterized protein</fullName>
    </submittedName>
</protein>
<accession>A0A4Q2V3N9</accession>
<proteinExistence type="predicted"/>